<keyword evidence="1" id="KW-0812">Transmembrane</keyword>
<evidence type="ECO:0000313" key="2">
    <source>
        <dbReference type="EMBL" id="UOE43370.1"/>
    </source>
</evidence>
<keyword evidence="1" id="KW-1133">Transmembrane helix</keyword>
<protein>
    <recommendedName>
        <fullName evidence="4">DedA family protein</fullName>
    </recommendedName>
</protein>
<reference evidence="2 3" key="1">
    <citation type="submission" date="2022-03" db="EMBL/GenBank/DDBJ databases">
        <title>Mucilaginibacter sp. isolated from the gut of Protaetia brevitarsis seulensis larvae.</title>
        <authorList>
            <person name="Won M."/>
            <person name="Kim S.-J."/>
            <person name="Kwon S.-W."/>
        </authorList>
    </citation>
    <scope>NUCLEOTIDE SEQUENCE [LARGE SCALE GENOMIC DNA]</scope>
    <source>
        <strain evidence="2 3">CFWR-12</strain>
    </source>
</reference>
<dbReference type="EMBL" id="CP094528">
    <property type="protein sequence ID" value="UOE43370.1"/>
    <property type="molecule type" value="Genomic_DNA"/>
</dbReference>
<dbReference type="Proteomes" id="UP000832097">
    <property type="component" value="Chromosome"/>
</dbReference>
<evidence type="ECO:0000256" key="1">
    <source>
        <dbReference type="SAM" id="Phobius"/>
    </source>
</evidence>
<keyword evidence="1" id="KW-0472">Membrane</keyword>
<accession>A0ABY4BVX7</accession>
<evidence type="ECO:0008006" key="4">
    <source>
        <dbReference type="Google" id="ProtNLM"/>
    </source>
</evidence>
<proteinExistence type="predicted"/>
<gene>
    <name evidence="2" type="ORF">MTO99_14420</name>
</gene>
<organism evidence="2 3">
    <name type="scientific">Agromyces larvae</name>
    <dbReference type="NCBI Taxonomy" id="2929802"/>
    <lineage>
        <taxon>Bacteria</taxon>
        <taxon>Bacillati</taxon>
        <taxon>Actinomycetota</taxon>
        <taxon>Actinomycetes</taxon>
        <taxon>Micrococcales</taxon>
        <taxon>Microbacteriaceae</taxon>
        <taxon>Agromyces</taxon>
    </lineage>
</organism>
<keyword evidence="3" id="KW-1185">Reference proteome</keyword>
<name>A0ABY4BVX7_9MICO</name>
<sequence>MDVINEFILQAAASPWLPLIMFATAVLDGFFPPIPSETVLVAAAAVAASTGSLPAVLLLGLVAAVGTVIGDNSC</sequence>
<feature type="transmembrane region" description="Helical" evidence="1">
    <location>
        <begin position="39"/>
        <end position="69"/>
    </location>
</feature>
<feature type="transmembrane region" description="Helical" evidence="1">
    <location>
        <begin position="7"/>
        <end position="27"/>
    </location>
</feature>
<dbReference type="RefSeq" id="WP_243554328.1">
    <property type="nucleotide sequence ID" value="NZ_CP094528.1"/>
</dbReference>
<evidence type="ECO:0000313" key="3">
    <source>
        <dbReference type="Proteomes" id="UP000832097"/>
    </source>
</evidence>